<organism evidence="2 3">
    <name type="scientific">Pleurodeles waltl</name>
    <name type="common">Iberian ribbed newt</name>
    <dbReference type="NCBI Taxonomy" id="8319"/>
    <lineage>
        <taxon>Eukaryota</taxon>
        <taxon>Metazoa</taxon>
        <taxon>Chordata</taxon>
        <taxon>Craniata</taxon>
        <taxon>Vertebrata</taxon>
        <taxon>Euteleostomi</taxon>
        <taxon>Amphibia</taxon>
        <taxon>Batrachia</taxon>
        <taxon>Caudata</taxon>
        <taxon>Salamandroidea</taxon>
        <taxon>Salamandridae</taxon>
        <taxon>Pleurodelinae</taxon>
        <taxon>Pleurodeles</taxon>
    </lineage>
</organism>
<dbReference type="EMBL" id="JANPWB010000009">
    <property type="protein sequence ID" value="KAJ1152982.1"/>
    <property type="molecule type" value="Genomic_DNA"/>
</dbReference>
<proteinExistence type="predicted"/>
<reference evidence="2" key="1">
    <citation type="journal article" date="2022" name="bioRxiv">
        <title>Sequencing and chromosome-scale assembly of the giantPleurodeles waltlgenome.</title>
        <authorList>
            <person name="Brown T."/>
            <person name="Elewa A."/>
            <person name="Iarovenko S."/>
            <person name="Subramanian E."/>
            <person name="Araus A.J."/>
            <person name="Petzold A."/>
            <person name="Susuki M."/>
            <person name="Suzuki K.-i.T."/>
            <person name="Hayashi T."/>
            <person name="Toyoda A."/>
            <person name="Oliveira C."/>
            <person name="Osipova E."/>
            <person name="Leigh N.D."/>
            <person name="Simon A."/>
            <person name="Yun M.H."/>
        </authorList>
    </citation>
    <scope>NUCLEOTIDE SEQUENCE</scope>
    <source>
        <strain evidence="2">20211129_DDA</strain>
        <tissue evidence="2">Liver</tissue>
    </source>
</reference>
<feature type="region of interest" description="Disordered" evidence="1">
    <location>
        <begin position="191"/>
        <end position="212"/>
    </location>
</feature>
<accession>A0AAV7RK01</accession>
<dbReference type="AlphaFoldDB" id="A0AAV7RK01"/>
<gene>
    <name evidence="2" type="ORF">NDU88_005754</name>
</gene>
<evidence type="ECO:0000256" key="1">
    <source>
        <dbReference type="SAM" id="MobiDB-lite"/>
    </source>
</evidence>
<keyword evidence="3" id="KW-1185">Reference proteome</keyword>
<dbReference type="Proteomes" id="UP001066276">
    <property type="component" value="Chromosome 5"/>
</dbReference>
<comment type="caution">
    <text evidence="2">The sequence shown here is derived from an EMBL/GenBank/DDBJ whole genome shotgun (WGS) entry which is preliminary data.</text>
</comment>
<evidence type="ECO:0000313" key="2">
    <source>
        <dbReference type="EMBL" id="KAJ1152982.1"/>
    </source>
</evidence>
<name>A0AAV7RK01_PLEWA</name>
<evidence type="ECO:0000313" key="3">
    <source>
        <dbReference type="Proteomes" id="UP001066276"/>
    </source>
</evidence>
<sequence>MHLDVAVLQGPSAFSKGPYRCEHGIIGITETSGLKGDKELHPPTGGPLVVLSTMSNLLSDPQGRGQERRVFSALGHSRVILKESWGARLARHSPTTSGCDPTAGVGPHPAPHFRRPLGPLLAGVWGLGLFRSGLHAECSRPCDGRLGGTPLPDRAWCRHLVLPVGGLLSPFARSMGASLVRGARVAMESQHAPRRNLGAEEEDEVPHLQITL</sequence>
<protein>
    <submittedName>
        <fullName evidence="2">Uncharacterized protein</fullName>
    </submittedName>
</protein>